<dbReference type="Gene3D" id="1.10.472.10">
    <property type="entry name" value="Cyclin-like"/>
    <property type="match status" value="1"/>
</dbReference>
<evidence type="ECO:0000256" key="1">
    <source>
        <dbReference type="SAM" id="MobiDB-lite"/>
    </source>
</evidence>
<dbReference type="CDD" id="cd20557">
    <property type="entry name" value="CYCLIN_ScPCL1-like"/>
    <property type="match status" value="1"/>
</dbReference>
<organism evidence="2 3">
    <name type="scientific">Polytolypa hystricis (strain UAMH7299)</name>
    <dbReference type="NCBI Taxonomy" id="1447883"/>
    <lineage>
        <taxon>Eukaryota</taxon>
        <taxon>Fungi</taxon>
        <taxon>Dikarya</taxon>
        <taxon>Ascomycota</taxon>
        <taxon>Pezizomycotina</taxon>
        <taxon>Eurotiomycetes</taxon>
        <taxon>Eurotiomycetidae</taxon>
        <taxon>Onygenales</taxon>
        <taxon>Onygenales incertae sedis</taxon>
        <taxon>Polytolypa</taxon>
    </lineage>
</organism>
<dbReference type="PANTHER" id="PTHR15615">
    <property type="match status" value="1"/>
</dbReference>
<dbReference type="GO" id="GO:0016538">
    <property type="term" value="F:cyclin-dependent protein serine/threonine kinase regulator activity"/>
    <property type="evidence" value="ECO:0007669"/>
    <property type="project" value="TreeGrafter"/>
</dbReference>
<evidence type="ECO:0000313" key="2">
    <source>
        <dbReference type="EMBL" id="PGH23323.1"/>
    </source>
</evidence>
<dbReference type="GO" id="GO:0019901">
    <property type="term" value="F:protein kinase binding"/>
    <property type="evidence" value="ECO:0007669"/>
    <property type="project" value="InterPro"/>
</dbReference>
<dbReference type="PANTHER" id="PTHR15615:SF27">
    <property type="entry name" value="PHO85 CYCLIN CLG1"/>
    <property type="match status" value="1"/>
</dbReference>
<dbReference type="OrthoDB" id="244495at2759"/>
<keyword evidence="3" id="KW-1185">Reference proteome</keyword>
<dbReference type="AlphaFoldDB" id="A0A2B7YQR5"/>
<accession>A0A2B7YQR5</accession>
<dbReference type="SUPFAM" id="SSF47954">
    <property type="entry name" value="Cyclin-like"/>
    <property type="match status" value="1"/>
</dbReference>
<reference evidence="2 3" key="1">
    <citation type="submission" date="2017-10" db="EMBL/GenBank/DDBJ databases">
        <title>Comparative genomics in systemic dimorphic fungi from Ajellomycetaceae.</title>
        <authorList>
            <person name="Munoz J.F."/>
            <person name="Mcewen J.G."/>
            <person name="Clay O.K."/>
            <person name="Cuomo C.A."/>
        </authorList>
    </citation>
    <scope>NUCLEOTIDE SEQUENCE [LARGE SCALE GENOMIC DNA]</scope>
    <source>
        <strain evidence="2 3">UAMH7299</strain>
    </source>
</reference>
<comment type="caution">
    <text evidence="2">The sequence shown here is derived from an EMBL/GenBank/DDBJ whole genome shotgun (WGS) entry which is preliminary data.</text>
</comment>
<proteinExistence type="predicted"/>
<name>A0A2B7YQR5_POLH7</name>
<dbReference type="STRING" id="1447883.A0A2B7YQR5"/>
<dbReference type="GO" id="GO:0005634">
    <property type="term" value="C:nucleus"/>
    <property type="evidence" value="ECO:0007669"/>
    <property type="project" value="TreeGrafter"/>
</dbReference>
<dbReference type="EMBL" id="PDNA01000025">
    <property type="protein sequence ID" value="PGH23323.1"/>
    <property type="molecule type" value="Genomic_DNA"/>
</dbReference>
<feature type="compositionally biased region" description="Low complexity" evidence="1">
    <location>
        <begin position="1"/>
        <end position="10"/>
    </location>
</feature>
<evidence type="ECO:0000313" key="3">
    <source>
        <dbReference type="Proteomes" id="UP000224634"/>
    </source>
</evidence>
<feature type="region of interest" description="Disordered" evidence="1">
    <location>
        <begin position="1"/>
        <end position="24"/>
    </location>
</feature>
<dbReference type="InterPro" id="IPR036915">
    <property type="entry name" value="Cyclin-like_sf"/>
</dbReference>
<protein>
    <recommendedName>
        <fullName evidence="4">Meiotically up-regulated 80 protein</fullName>
    </recommendedName>
</protein>
<dbReference type="Pfam" id="PF08613">
    <property type="entry name" value="Cyclin"/>
    <property type="match status" value="1"/>
</dbReference>
<dbReference type="GO" id="GO:0000307">
    <property type="term" value="C:cyclin-dependent protein kinase holoenzyme complex"/>
    <property type="evidence" value="ECO:0007669"/>
    <property type="project" value="TreeGrafter"/>
</dbReference>
<sequence>MPSFFASSSNPFPPTPPHVPVGGRMETDAAFYQSSHSGFPMGYSRNGCDYVEKYPPQNANYSNHNPMAVHHSQSLHSLQSGRDVNSVKSMMSHQVVPQPLYGAANGVPVLPPIRSSTKLPPMDSAIPPQYRRQEPVAQQDQIPKEEKSTGGVAAYLDYDMDQMTDFVAEMAHGMYALYISKIKLADIDFMRSVYPGATVPPPFRKFVSQILSSTRLPSSTILLGLYYLASKMRMLSAAEIYAAGSTHVYRMLTTALLLGSKFLDDNTFQNRSWAEVSNIPVAELNSMELDWLFGFDWRIHDRIHNKHDGFMTWKNHWEAWRSKADARAHESRVKLTPIDTNIQRQHHHQVQKALLSPDGPIPPQYQRGTWLTPVTSDYSPPSAPHSGPNTPDYYSAGPWNFANPPPPYSRAWIPPPQYIASVTRSQPPSYHHTPSYPQAFSPVWTGHGSGCGCLYCAKHTEHYLPAAFGIQAVAG</sequence>
<dbReference type="Proteomes" id="UP000224634">
    <property type="component" value="Unassembled WGS sequence"/>
</dbReference>
<dbReference type="InterPro" id="IPR013922">
    <property type="entry name" value="Cyclin_PHO80-like"/>
</dbReference>
<evidence type="ECO:0008006" key="4">
    <source>
        <dbReference type="Google" id="ProtNLM"/>
    </source>
</evidence>
<gene>
    <name evidence="2" type="ORF">AJ80_02575</name>
</gene>